<sequence>MWAGVRGPESSPAVVSVVRALTEVIARRTSITEFARCQGIDDAEAGRLEAAIVNAVMVRRMTGIDGIRTVRVPTPGLDVFVCHALDEIAGATAVSLHITVTNELPVPLIGVSLACSALGNSAMSALELDGAPEAVPAVTGQLGPGESIEYRARYTATAGDFLDDAVLIASFVAQAVSASGERAMGQGDAWIALDDYAGALARA</sequence>
<accession>A0A4Q8AQX7</accession>
<dbReference type="Proteomes" id="UP000291483">
    <property type="component" value="Unassembled WGS sequence"/>
</dbReference>
<keyword evidence="2" id="KW-1185">Reference proteome</keyword>
<comment type="caution">
    <text evidence="1">The sequence shown here is derived from an EMBL/GenBank/DDBJ whole genome shotgun (WGS) entry which is preliminary data.</text>
</comment>
<dbReference type="EMBL" id="SHLC01000001">
    <property type="protein sequence ID" value="RZU66449.1"/>
    <property type="molecule type" value="Genomic_DNA"/>
</dbReference>
<name>A0A4Q8AQX7_9MICO</name>
<dbReference type="AlphaFoldDB" id="A0A4Q8AQX7"/>
<reference evidence="1 2" key="1">
    <citation type="submission" date="2019-02" db="EMBL/GenBank/DDBJ databases">
        <title>Sequencing the genomes of 1000 actinobacteria strains.</title>
        <authorList>
            <person name="Klenk H.-P."/>
        </authorList>
    </citation>
    <scope>NUCLEOTIDE SEQUENCE [LARGE SCALE GENOMIC DNA]</scope>
    <source>
        <strain evidence="1 2">DSM 18319</strain>
    </source>
</reference>
<organism evidence="1 2">
    <name type="scientific">Microterricola gilva</name>
    <dbReference type="NCBI Taxonomy" id="393267"/>
    <lineage>
        <taxon>Bacteria</taxon>
        <taxon>Bacillati</taxon>
        <taxon>Actinomycetota</taxon>
        <taxon>Actinomycetes</taxon>
        <taxon>Micrococcales</taxon>
        <taxon>Microbacteriaceae</taxon>
        <taxon>Microterricola</taxon>
    </lineage>
</organism>
<gene>
    <name evidence="1" type="ORF">EV379_2806</name>
</gene>
<dbReference type="RefSeq" id="WP_130506650.1">
    <property type="nucleotide sequence ID" value="NZ_SHLC01000001.1"/>
</dbReference>
<proteinExistence type="predicted"/>
<evidence type="ECO:0000313" key="1">
    <source>
        <dbReference type="EMBL" id="RZU66449.1"/>
    </source>
</evidence>
<evidence type="ECO:0000313" key="2">
    <source>
        <dbReference type="Proteomes" id="UP000291483"/>
    </source>
</evidence>
<protein>
    <submittedName>
        <fullName evidence="1">Uncharacterized protein</fullName>
    </submittedName>
</protein>